<dbReference type="SUPFAM" id="SSF103025">
    <property type="entry name" value="Folate-binding domain"/>
    <property type="match status" value="1"/>
</dbReference>
<reference evidence="2 3" key="1">
    <citation type="submission" date="2018-09" db="EMBL/GenBank/DDBJ databases">
        <title>Altererythrobacter spongiae sp. nov., isolated from a marine sponge.</title>
        <authorList>
            <person name="Zhuang L."/>
            <person name="Luo L."/>
        </authorList>
    </citation>
    <scope>NUCLEOTIDE SEQUENCE [LARGE SCALE GENOMIC DNA]</scope>
    <source>
        <strain evidence="2 3">HN-Y73</strain>
    </source>
</reference>
<sequence length="458" mass="51596">MAPRFKTLQEKIDTLGNPAEWLRDVPVGAYQYPVQSQFSNWRDEQRSWHETVGLLDQSLHMTDLYVEGPDTIRLLSEVGVNSFKNYGRNKGKQLICCSHSGHVIGDMVLFGLEDDKVNIVGRPPVANWIRYIIETGDYDVSYELDQRSVQNKQPRKTFRFELQGPNAWDLLDKLNGGNLEKPKFFNMGEITIAGHTLRALAHSFAGAPGLEFWGPWELRDEVRNTIEEVGQDFGLKLVGGRAYGTCAVEAGWIPSPLPAIFTDEKMRGYREWLPADGFEANGSIGGSFVSKNIEDYYLTPWDIDYGRLIDFNHDFIGKEALETLADQPHRKKVTLEWKAEDVLEIERSILLNDAPGKYMEAPNAHYAAHPYDSVMINGQLSGLSTYPCFLSMGNQWISLAMIDEASADLEKEVTVIRGEPDGGSKKPGVEPHVQKEVRALIKPWPYSQQAQGYRPGNA</sequence>
<dbReference type="RefSeq" id="WP_120322997.1">
    <property type="nucleotide sequence ID" value="NZ_RAPF01000001.1"/>
</dbReference>
<protein>
    <submittedName>
        <fullName evidence="2">Aminomethyl transferase family protein</fullName>
    </submittedName>
</protein>
<gene>
    <name evidence="2" type="ORF">D6851_00920</name>
</gene>
<feature type="domain" description="GCVT N-terminal" evidence="1">
    <location>
        <begin position="30"/>
        <end position="253"/>
    </location>
</feature>
<dbReference type="InterPro" id="IPR006222">
    <property type="entry name" value="GCVT_N"/>
</dbReference>
<dbReference type="Pfam" id="PF01571">
    <property type="entry name" value="GCV_T"/>
    <property type="match status" value="1"/>
</dbReference>
<dbReference type="Proteomes" id="UP000284395">
    <property type="component" value="Unassembled WGS sequence"/>
</dbReference>
<accession>A0A420EQY9</accession>
<evidence type="ECO:0000259" key="1">
    <source>
        <dbReference type="Pfam" id="PF01571"/>
    </source>
</evidence>
<dbReference type="GO" id="GO:0016740">
    <property type="term" value="F:transferase activity"/>
    <property type="evidence" value="ECO:0007669"/>
    <property type="project" value="UniProtKB-KW"/>
</dbReference>
<dbReference type="OrthoDB" id="9772660at2"/>
<organism evidence="2 3">
    <name type="scientific">Altericroceibacterium spongiae</name>
    <dbReference type="NCBI Taxonomy" id="2320269"/>
    <lineage>
        <taxon>Bacteria</taxon>
        <taxon>Pseudomonadati</taxon>
        <taxon>Pseudomonadota</taxon>
        <taxon>Alphaproteobacteria</taxon>
        <taxon>Sphingomonadales</taxon>
        <taxon>Erythrobacteraceae</taxon>
        <taxon>Altericroceibacterium</taxon>
    </lineage>
</organism>
<dbReference type="InterPro" id="IPR028896">
    <property type="entry name" value="GcvT/YgfZ/DmdA"/>
</dbReference>
<evidence type="ECO:0000313" key="3">
    <source>
        <dbReference type="Proteomes" id="UP000284395"/>
    </source>
</evidence>
<dbReference type="Gene3D" id="3.30.1360.120">
    <property type="entry name" value="Probable tRNA modification gtpase trme, domain 1"/>
    <property type="match status" value="1"/>
</dbReference>
<evidence type="ECO:0000313" key="2">
    <source>
        <dbReference type="EMBL" id="RKF23093.1"/>
    </source>
</evidence>
<dbReference type="PANTHER" id="PTHR43757">
    <property type="entry name" value="AMINOMETHYLTRANSFERASE"/>
    <property type="match status" value="1"/>
</dbReference>
<dbReference type="EMBL" id="RAPF01000001">
    <property type="protein sequence ID" value="RKF23093.1"/>
    <property type="molecule type" value="Genomic_DNA"/>
</dbReference>
<dbReference type="PANTHER" id="PTHR43757:SF2">
    <property type="entry name" value="AMINOMETHYLTRANSFERASE, MITOCHONDRIAL"/>
    <property type="match status" value="1"/>
</dbReference>
<proteinExistence type="predicted"/>
<comment type="caution">
    <text evidence="2">The sequence shown here is derived from an EMBL/GenBank/DDBJ whole genome shotgun (WGS) entry which is preliminary data.</text>
</comment>
<keyword evidence="3" id="KW-1185">Reference proteome</keyword>
<dbReference type="InterPro" id="IPR027266">
    <property type="entry name" value="TrmE/GcvT-like"/>
</dbReference>
<keyword evidence="2" id="KW-0808">Transferase</keyword>
<name>A0A420EQY9_9SPHN</name>
<dbReference type="AlphaFoldDB" id="A0A420EQY9"/>